<organism evidence="2 3">
    <name type="scientific">Paenibacillus mangrovi</name>
    <dbReference type="NCBI Taxonomy" id="2931978"/>
    <lineage>
        <taxon>Bacteria</taxon>
        <taxon>Bacillati</taxon>
        <taxon>Bacillota</taxon>
        <taxon>Bacilli</taxon>
        <taxon>Bacillales</taxon>
        <taxon>Paenibacillaceae</taxon>
        <taxon>Paenibacillus</taxon>
    </lineage>
</organism>
<dbReference type="Pfam" id="PF13398">
    <property type="entry name" value="Peptidase_M50B"/>
    <property type="match status" value="1"/>
</dbReference>
<gene>
    <name evidence="2" type="ORF">MUG84_08565</name>
</gene>
<proteinExistence type="predicted"/>
<feature type="transmembrane region" description="Helical" evidence="1">
    <location>
        <begin position="146"/>
        <end position="168"/>
    </location>
</feature>
<keyword evidence="1" id="KW-0472">Membrane</keyword>
<keyword evidence="3" id="KW-1185">Reference proteome</keyword>
<name>A0A9X2B591_9BACL</name>
<dbReference type="PANTHER" id="PTHR33979:SF2">
    <property type="entry name" value="PEPTIDASE M50B-LIKE-DOMAIN-CONTAINING PROTEIN"/>
    <property type="match status" value="1"/>
</dbReference>
<dbReference type="AlphaFoldDB" id="A0A9X2B591"/>
<accession>A0A9X2B591</accession>
<feature type="transmembrane region" description="Helical" evidence="1">
    <location>
        <begin position="96"/>
        <end position="113"/>
    </location>
</feature>
<feature type="transmembrane region" description="Helical" evidence="1">
    <location>
        <begin position="180"/>
        <end position="201"/>
    </location>
</feature>
<sequence length="224" mass="24446">MILLVVLTSILTRFVPFSAFFRNVDTLVHELSHALVTLVLSGKVMVIYLYSNQSGVTHSIFAENWMSIPISLAGYIGSALFALLLFYLYAKRKEQAGLIIVMVLAAIAALLFVRNSYGLVWCIGFAILSCLVAFMAPPWLKNGYYILIAFICLVESVISPLVILKISLYNPSAAGDAANLAQVTHVPALIWSLVFVAVSLYCAKISTSLLLKRGFGAKPQASNH</sequence>
<keyword evidence="1" id="KW-0812">Transmembrane</keyword>
<dbReference type="InterPro" id="IPR049500">
    <property type="entry name" value="Peptidase_M50B-like"/>
</dbReference>
<evidence type="ECO:0000313" key="2">
    <source>
        <dbReference type="EMBL" id="MCJ8011793.1"/>
    </source>
</evidence>
<dbReference type="RefSeq" id="WP_244723676.1">
    <property type="nucleotide sequence ID" value="NZ_JALIRP010000003.1"/>
</dbReference>
<evidence type="ECO:0000313" key="3">
    <source>
        <dbReference type="Proteomes" id="UP001139347"/>
    </source>
</evidence>
<protein>
    <submittedName>
        <fullName evidence="2">M50 family metallopeptidase</fullName>
    </submittedName>
</protein>
<evidence type="ECO:0000256" key="1">
    <source>
        <dbReference type="SAM" id="Phobius"/>
    </source>
</evidence>
<feature type="transmembrane region" description="Helical" evidence="1">
    <location>
        <begin position="120"/>
        <end position="140"/>
    </location>
</feature>
<keyword evidence="1" id="KW-1133">Transmembrane helix</keyword>
<dbReference type="EMBL" id="JALIRP010000003">
    <property type="protein sequence ID" value="MCJ8011793.1"/>
    <property type="molecule type" value="Genomic_DNA"/>
</dbReference>
<dbReference type="PANTHER" id="PTHR33979">
    <property type="entry name" value="OS02G0221600 PROTEIN"/>
    <property type="match status" value="1"/>
</dbReference>
<comment type="caution">
    <text evidence="2">The sequence shown here is derived from an EMBL/GenBank/DDBJ whole genome shotgun (WGS) entry which is preliminary data.</text>
</comment>
<feature type="transmembrane region" description="Helical" evidence="1">
    <location>
        <begin position="72"/>
        <end position="90"/>
    </location>
</feature>
<reference evidence="2" key="1">
    <citation type="submission" date="2022-04" db="EMBL/GenBank/DDBJ databases">
        <title>Paenibacillus mangrovi sp. nov., a novel endophytic bacterium isolated from bark of Kandelia candel.</title>
        <authorList>
            <person name="Tuo L."/>
        </authorList>
    </citation>
    <scope>NUCLEOTIDE SEQUENCE</scope>
    <source>
        <strain evidence="2">KQZ6P-2</strain>
    </source>
</reference>
<dbReference type="Proteomes" id="UP001139347">
    <property type="component" value="Unassembled WGS sequence"/>
</dbReference>